<comment type="caution">
    <text evidence="2">The sequence shown here is derived from an EMBL/GenBank/DDBJ whole genome shotgun (WGS) entry which is preliminary data.</text>
</comment>
<reference evidence="2 3" key="1">
    <citation type="journal article" date="2019" name="Commun. Biol.">
        <title>The bagworm genome reveals a unique fibroin gene that provides high tensile strength.</title>
        <authorList>
            <person name="Kono N."/>
            <person name="Nakamura H."/>
            <person name="Ohtoshi R."/>
            <person name="Tomita M."/>
            <person name="Numata K."/>
            <person name="Arakawa K."/>
        </authorList>
    </citation>
    <scope>NUCLEOTIDE SEQUENCE [LARGE SCALE GENOMIC DNA]</scope>
</reference>
<gene>
    <name evidence="2" type="ORF">EVAR_103296_1</name>
</gene>
<evidence type="ECO:0000256" key="1">
    <source>
        <dbReference type="SAM" id="MobiDB-lite"/>
    </source>
</evidence>
<dbReference type="AlphaFoldDB" id="A0A4C1XS95"/>
<evidence type="ECO:0000313" key="2">
    <source>
        <dbReference type="EMBL" id="GBP65414.1"/>
    </source>
</evidence>
<feature type="region of interest" description="Disordered" evidence="1">
    <location>
        <begin position="36"/>
        <end position="56"/>
    </location>
</feature>
<organism evidence="2 3">
    <name type="scientific">Eumeta variegata</name>
    <name type="common">Bagworm moth</name>
    <name type="synonym">Eumeta japonica</name>
    <dbReference type="NCBI Taxonomy" id="151549"/>
    <lineage>
        <taxon>Eukaryota</taxon>
        <taxon>Metazoa</taxon>
        <taxon>Ecdysozoa</taxon>
        <taxon>Arthropoda</taxon>
        <taxon>Hexapoda</taxon>
        <taxon>Insecta</taxon>
        <taxon>Pterygota</taxon>
        <taxon>Neoptera</taxon>
        <taxon>Endopterygota</taxon>
        <taxon>Lepidoptera</taxon>
        <taxon>Glossata</taxon>
        <taxon>Ditrysia</taxon>
        <taxon>Tineoidea</taxon>
        <taxon>Psychidae</taxon>
        <taxon>Oiketicinae</taxon>
        <taxon>Eumeta</taxon>
    </lineage>
</organism>
<protein>
    <submittedName>
        <fullName evidence="2">Uncharacterized protein</fullName>
    </submittedName>
</protein>
<keyword evidence="3" id="KW-1185">Reference proteome</keyword>
<name>A0A4C1XS95_EUMVA</name>
<dbReference type="EMBL" id="BGZK01000928">
    <property type="protein sequence ID" value="GBP65414.1"/>
    <property type="molecule type" value="Genomic_DNA"/>
</dbReference>
<proteinExistence type="predicted"/>
<evidence type="ECO:0000313" key="3">
    <source>
        <dbReference type="Proteomes" id="UP000299102"/>
    </source>
</evidence>
<accession>A0A4C1XS95</accession>
<sequence length="71" mass="7588">MLCIHVQYIGRVKRSVSVFGSVLRAASWPSALSRARRASPRVHNTTKNNPAGAASAACAPARRAACDGWRP</sequence>
<dbReference type="Proteomes" id="UP000299102">
    <property type="component" value="Unassembled WGS sequence"/>
</dbReference>